<dbReference type="GO" id="GO:0020037">
    <property type="term" value="F:heme binding"/>
    <property type="evidence" value="ECO:0007669"/>
    <property type="project" value="InterPro"/>
</dbReference>
<keyword evidence="8" id="KW-0472">Membrane</keyword>
<proteinExistence type="predicted"/>
<keyword evidence="11" id="KW-1185">Reference proteome</keyword>
<protein>
    <submittedName>
        <fullName evidence="10">Cytochrome c-550</fullName>
    </submittedName>
</protein>
<dbReference type="AlphaFoldDB" id="A0A9C7L9I9"/>
<evidence type="ECO:0000256" key="6">
    <source>
        <dbReference type="PIRSR" id="PIRSR000025-1"/>
    </source>
</evidence>
<dbReference type="Pfam" id="PF13442">
    <property type="entry name" value="Cytochrome_CBB3"/>
    <property type="match status" value="1"/>
</dbReference>
<dbReference type="NCBIfam" id="NF045773">
    <property type="entry name" value="cytochro_C550"/>
    <property type="match status" value="1"/>
</dbReference>
<evidence type="ECO:0000256" key="7">
    <source>
        <dbReference type="PIRSR" id="PIRSR000025-2"/>
    </source>
</evidence>
<evidence type="ECO:0000313" key="10">
    <source>
        <dbReference type="EMBL" id="CAG9608131.1"/>
    </source>
</evidence>
<dbReference type="Proteomes" id="UP000789845">
    <property type="component" value="Unassembled WGS sequence"/>
</dbReference>
<dbReference type="PIRSF" id="PIRSF000025">
    <property type="entry name" value="Cytc_Bsub_c550"/>
    <property type="match status" value="1"/>
</dbReference>
<keyword evidence="4" id="KW-0249">Electron transport</keyword>
<evidence type="ECO:0000256" key="1">
    <source>
        <dbReference type="ARBA" id="ARBA00022448"/>
    </source>
</evidence>
<sequence>MNRNPIVPFILIMVFGIGLMFFLSFKGLGDSKDLANEAEGGEKPKTEEVASNPEDLYKSAGCIGCHGDAYQGVSGPSLVGIGKSKDEIKEILLNGLPGGMPAGLVQGEQADVMAEWITTLK</sequence>
<dbReference type="GO" id="GO:0009055">
    <property type="term" value="F:electron transfer activity"/>
    <property type="evidence" value="ECO:0007669"/>
    <property type="project" value="InterPro"/>
</dbReference>
<organism evidence="10 11">
    <name type="scientific">Pseudoneobacillus rhizosphaerae</name>
    <dbReference type="NCBI Taxonomy" id="2880968"/>
    <lineage>
        <taxon>Bacteria</taxon>
        <taxon>Bacillati</taxon>
        <taxon>Bacillota</taxon>
        <taxon>Bacilli</taxon>
        <taxon>Bacillales</taxon>
        <taxon>Bacillaceae</taxon>
        <taxon>Pseudoneobacillus</taxon>
    </lineage>
</organism>
<feature type="domain" description="Cytochrome c" evidence="9">
    <location>
        <begin position="48"/>
        <end position="121"/>
    </location>
</feature>
<name>A0A9C7L9I9_9BACI</name>
<evidence type="ECO:0000256" key="8">
    <source>
        <dbReference type="SAM" id="Phobius"/>
    </source>
</evidence>
<keyword evidence="8" id="KW-0812">Transmembrane</keyword>
<keyword evidence="1" id="KW-0813">Transport</keyword>
<gene>
    <name evidence="10" type="primary">cccA_1</name>
    <name evidence="10" type="ORF">NEOCIP111885_01823</name>
</gene>
<dbReference type="EMBL" id="CAKJTG010000008">
    <property type="protein sequence ID" value="CAG9608131.1"/>
    <property type="molecule type" value="Genomic_DNA"/>
</dbReference>
<dbReference type="InterPro" id="IPR009056">
    <property type="entry name" value="Cyt_c-like_dom"/>
</dbReference>
<evidence type="ECO:0000256" key="5">
    <source>
        <dbReference type="ARBA" id="ARBA00023004"/>
    </source>
</evidence>
<dbReference type="GO" id="GO:0005506">
    <property type="term" value="F:iron ion binding"/>
    <property type="evidence" value="ECO:0007669"/>
    <property type="project" value="InterPro"/>
</dbReference>
<evidence type="ECO:0000313" key="11">
    <source>
        <dbReference type="Proteomes" id="UP000789845"/>
    </source>
</evidence>
<dbReference type="InterPro" id="IPR012218">
    <property type="entry name" value="Cyt_c_BACSU-c550-type"/>
</dbReference>
<evidence type="ECO:0000259" key="9">
    <source>
        <dbReference type="PROSITE" id="PS51007"/>
    </source>
</evidence>
<evidence type="ECO:0000256" key="3">
    <source>
        <dbReference type="ARBA" id="ARBA00022723"/>
    </source>
</evidence>
<keyword evidence="2 6" id="KW-0349">Heme</keyword>
<accession>A0A9C7L9I9</accession>
<comment type="PTM">
    <text evidence="6">Binds 1 heme c group covalently per subunit.</text>
</comment>
<keyword evidence="3 7" id="KW-0479">Metal-binding</keyword>
<keyword evidence="5 7" id="KW-0408">Iron</keyword>
<reference evidence="10" key="1">
    <citation type="submission" date="2021-10" db="EMBL/GenBank/DDBJ databases">
        <authorList>
            <person name="Criscuolo A."/>
        </authorList>
    </citation>
    <scope>NUCLEOTIDE SEQUENCE</scope>
    <source>
        <strain evidence="10">CIP111885</strain>
    </source>
</reference>
<evidence type="ECO:0000256" key="4">
    <source>
        <dbReference type="ARBA" id="ARBA00022982"/>
    </source>
</evidence>
<dbReference type="PANTHER" id="PTHR37823">
    <property type="entry name" value="CYTOCHROME C-553-LIKE"/>
    <property type="match status" value="1"/>
</dbReference>
<dbReference type="InterPro" id="IPR036909">
    <property type="entry name" value="Cyt_c-like_dom_sf"/>
</dbReference>
<feature type="binding site" description="covalent" evidence="6">
    <location>
        <position position="62"/>
    </location>
    <ligand>
        <name>heme c</name>
        <dbReference type="ChEBI" id="CHEBI:61717"/>
    </ligand>
</feature>
<feature type="binding site" description="axial binding residue" evidence="7">
    <location>
        <position position="100"/>
    </location>
    <ligand>
        <name>heme c</name>
        <dbReference type="ChEBI" id="CHEBI:61717"/>
    </ligand>
    <ligandPart>
        <name>Fe</name>
        <dbReference type="ChEBI" id="CHEBI:18248"/>
    </ligandPart>
</feature>
<dbReference type="RefSeq" id="WP_230496373.1">
    <property type="nucleotide sequence ID" value="NZ_CAKJTG010000008.1"/>
</dbReference>
<dbReference type="Gene3D" id="1.10.760.10">
    <property type="entry name" value="Cytochrome c-like domain"/>
    <property type="match status" value="1"/>
</dbReference>
<dbReference type="GO" id="GO:0016020">
    <property type="term" value="C:membrane"/>
    <property type="evidence" value="ECO:0007669"/>
    <property type="project" value="InterPro"/>
</dbReference>
<dbReference type="PANTHER" id="PTHR37823:SF2">
    <property type="entry name" value="CYTOCHROME C-550"/>
    <property type="match status" value="1"/>
</dbReference>
<dbReference type="InterPro" id="IPR054780">
    <property type="entry name" value="Cytochro_C550_firm"/>
</dbReference>
<evidence type="ECO:0000256" key="2">
    <source>
        <dbReference type="ARBA" id="ARBA00022617"/>
    </source>
</evidence>
<feature type="binding site" description="covalent" evidence="6">
    <location>
        <position position="65"/>
    </location>
    <ligand>
        <name>heme c</name>
        <dbReference type="ChEBI" id="CHEBI:61717"/>
    </ligand>
</feature>
<dbReference type="InterPro" id="IPR051811">
    <property type="entry name" value="Cytochrome_c550/c551-like"/>
</dbReference>
<dbReference type="SUPFAM" id="SSF46626">
    <property type="entry name" value="Cytochrome c"/>
    <property type="match status" value="1"/>
</dbReference>
<keyword evidence="8" id="KW-1133">Transmembrane helix</keyword>
<comment type="caution">
    <text evidence="10">The sequence shown here is derived from an EMBL/GenBank/DDBJ whole genome shotgun (WGS) entry which is preliminary data.</text>
</comment>
<feature type="binding site" description="axial binding residue" evidence="7">
    <location>
        <position position="66"/>
    </location>
    <ligand>
        <name>heme c</name>
        <dbReference type="ChEBI" id="CHEBI:61717"/>
    </ligand>
    <ligandPart>
        <name>Fe</name>
        <dbReference type="ChEBI" id="CHEBI:18248"/>
    </ligandPart>
</feature>
<feature type="transmembrane region" description="Helical" evidence="8">
    <location>
        <begin position="6"/>
        <end position="25"/>
    </location>
</feature>
<dbReference type="PROSITE" id="PS51007">
    <property type="entry name" value="CYTC"/>
    <property type="match status" value="1"/>
</dbReference>